<protein>
    <recommendedName>
        <fullName evidence="3">DUF1349 domain-containing protein</fullName>
    </recommendedName>
</protein>
<dbReference type="Proteomes" id="UP001217838">
    <property type="component" value="Unassembled WGS sequence"/>
</dbReference>
<proteinExistence type="predicted"/>
<name>A0ABT5AZV2_9BACT</name>
<dbReference type="SUPFAM" id="SSF49899">
    <property type="entry name" value="Concanavalin A-like lectins/glucanases"/>
    <property type="match status" value="1"/>
</dbReference>
<dbReference type="EMBL" id="JAQNDN010000002">
    <property type="protein sequence ID" value="MDC0667366.1"/>
    <property type="molecule type" value="Genomic_DNA"/>
</dbReference>
<dbReference type="InterPro" id="IPR013320">
    <property type="entry name" value="ConA-like_dom_sf"/>
</dbReference>
<evidence type="ECO:0000313" key="2">
    <source>
        <dbReference type="Proteomes" id="UP001217838"/>
    </source>
</evidence>
<reference evidence="1 2" key="1">
    <citation type="submission" date="2022-11" db="EMBL/GenBank/DDBJ databases">
        <title>Minimal conservation of predation-associated metabolite biosynthetic gene clusters underscores biosynthetic potential of Myxococcota including descriptions for ten novel species: Archangium lansinium sp. nov., Myxococcus landrumus sp. nov., Nannocystis bai.</title>
        <authorList>
            <person name="Ahearne A."/>
            <person name="Stevens C."/>
            <person name="Dowd S."/>
        </authorList>
    </citation>
    <scope>NUCLEOTIDE SEQUENCE [LARGE SCALE GENOMIC DNA]</scope>
    <source>
        <strain evidence="1 2">NCELM</strain>
    </source>
</reference>
<evidence type="ECO:0000313" key="1">
    <source>
        <dbReference type="EMBL" id="MDC0667366.1"/>
    </source>
</evidence>
<accession>A0ABT5AZV2</accession>
<dbReference type="Gene3D" id="2.60.120.200">
    <property type="match status" value="1"/>
</dbReference>
<organism evidence="1 2">
    <name type="scientific">Nannocystis radixulma</name>
    <dbReference type="NCBI Taxonomy" id="2995305"/>
    <lineage>
        <taxon>Bacteria</taxon>
        <taxon>Pseudomonadati</taxon>
        <taxon>Myxococcota</taxon>
        <taxon>Polyangia</taxon>
        <taxon>Nannocystales</taxon>
        <taxon>Nannocystaceae</taxon>
        <taxon>Nannocystis</taxon>
    </lineage>
</organism>
<gene>
    <name evidence="1" type="ORF">POL58_06440</name>
</gene>
<sequence length="292" mass="32675">MRAVLFALFTLSGCIVTRLPAPTARLADDERFLAEEAGPAPDELAALDDEFDDPASLAGWQTFSRAEGWPDRVKQIDVATTQPGHLTLVPSTSFWLYDHHAPLLFREVTGDFMVTTRVRVTGAATEVPGRKYSLAGLMARAPHPEGSSGWRPGQEHWIFITTGTGDGDVPQIETKNTVRSVSRLQLSPGKTGWVELRLVRRGTTFLLLRRFEGEPWVLARREDKPDMPATLQVGLIGYTDWNSSRGYFIFHRVRAYNRRALDGGKPDLVARFDWIRFRRPSPAPAVAPQETH</sequence>
<dbReference type="RefSeq" id="WP_271995389.1">
    <property type="nucleotide sequence ID" value="NZ_JAQNDN010000002.1"/>
</dbReference>
<evidence type="ECO:0008006" key="3">
    <source>
        <dbReference type="Google" id="ProtNLM"/>
    </source>
</evidence>
<comment type="caution">
    <text evidence="1">The sequence shown here is derived from an EMBL/GenBank/DDBJ whole genome shotgun (WGS) entry which is preliminary data.</text>
</comment>
<keyword evidence="2" id="KW-1185">Reference proteome</keyword>